<accession>A0ABU2QW77</accession>
<protein>
    <recommendedName>
        <fullName evidence="4">DUF1963 domain-containing protein</fullName>
    </recommendedName>
</protein>
<dbReference type="Gene3D" id="2.30.320.10">
    <property type="entry name" value="YwqG-like"/>
    <property type="match status" value="1"/>
</dbReference>
<evidence type="ECO:0000313" key="2">
    <source>
        <dbReference type="EMBL" id="MDT0407474.1"/>
    </source>
</evidence>
<evidence type="ECO:0000256" key="1">
    <source>
        <dbReference type="SAM" id="MobiDB-lite"/>
    </source>
</evidence>
<reference evidence="3" key="1">
    <citation type="submission" date="2023-07" db="EMBL/GenBank/DDBJ databases">
        <title>30 novel species of actinomycetes from the DSMZ collection.</title>
        <authorList>
            <person name="Nouioui I."/>
        </authorList>
    </citation>
    <scope>NUCLEOTIDE SEQUENCE [LARGE SCALE GENOMIC DNA]</scope>
    <source>
        <strain evidence="3">DSM 41979</strain>
    </source>
</reference>
<name>A0ABU2QW77_9ACTN</name>
<evidence type="ECO:0008006" key="4">
    <source>
        <dbReference type="Google" id="ProtNLM"/>
    </source>
</evidence>
<dbReference type="Proteomes" id="UP001183610">
    <property type="component" value="Unassembled WGS sequence"/>
</dbReference>
<gene>
    <name evidence="2" type="ORF">RM698_00185</name>
</gene>
<dbReference type="RefSeq" id="WP_010265410.1">
    <property type="nucleotide sequence ID" value="NZ_JAVRET010000001.1"/>
</dbReference>
<dbReference type="EMBL" id="JAVRET010000001">
    <property type="protein sequence ID" value="MDT0407474.1"/>
    <property type="molecule type" value="Genomic_DNA"/>
</dbReference>
<sequence>MRFTTPPRPFDVAGVFPQLAPLARTATRLHPRPGSPTVHDSSVGGPLLWPADEPWPHCDEPHVRLMPDSPVFSPEDERQWRRALATGEAGTRNGPGRPWPEGPIAMLPVAQLYARDLPLPGPSSADLLQVLWCPFDHGSQPKTALRWRFSAEISHVLQSPPEPSAIQHSFYLPEPCLLAPEQVVEYPHPLELSDQLQQQLADPGPWEAAGVVVHEHSDDDDEDESASYDFYRHTLSISPGWKVGGWTRWGLTDPQPRFCPVCATEAIPLLTIASTEWNAGSESWMPQEERSTPTPLLPRSNPAGFTQVTLAHGYDLQLHICPLSPDHPQIELIQ</sequence>
<proteinExistence type="predicted"/>
<evidence type="ECO:0000313" key="3">
    <source>
        <dbReference type="Proteomes" id="UP001183610"/>
    </source>
</evidence>
<comment type="caution">
    <text evidence="2">The sequence shown here is derived from an EMBL/GenBank/DDBJ whole genome shotgun (WGS) entry which is preliminary data.</text>
</comment>
<keyword evidence="3" id="KW-1185">Reference proteome</keyword>
<feature type="region of interest" description="Disordered" evidence="1">
    <location>
        <begin position="281"/>
        <end position="300"/>
    </location>
</feature>
<organism evidence="2 3">
    <name type="scientific">Streptomyces evansiae</name>
    <dbReference type="NCBI Taxonomy" id="3075535"/>
    <lineage>
        <taxon>Bacteria</taxon>
        <taxon>Bacillati</taxon>
        <taxon>Actinomycetota</taxon>
        <taxon>Actinomycetes</taxon>
        <taxon>Kitasatosporales</taxon>
        <taxon>Streptomycetaceae</taxon>
        <taxon>Streptomyces</taxon>
    </lineage>
</organism>